<dbReference type="FunFam" id="3.30.160.60:FF:000299">
    <property type="entry name" value="Zinc finger protein 593"/>
    <property type="match status" value="1"/>
</dbReference>
<gene>
    <name evidence="13" type="ORF">BN980_GECA12s01176g</name>
</gene>
<feature type="domain" description="C2H2-type" evidence="12">
    <location>
        <begin position="50"/>
        <end position="74"/>
    </location>
</feature>
<evidence type="ECO:0000256" key="3">
    <source>
        <dbReference type="ARBA" id="ARBA00022490"/>
    </source>
</evidence>
<dbReference type="Proteomes" id="UP000242525">
    <property type="component" value="Unassembled WGS sequence"/>
</dbReference>
<evidence type="ECO:0000313" key="13">
    <source>
        <dbReference type="EMBL" id="CDO55708.1"/>
    </source>
</evidence>
<dbReference type="EMBL" id="CCBN010000012">
    <property type="protein sequence ID" value="CDO55708.1"/>
    <property type="molecule type" value="Genomic_DNA"/>
</dbReference>
<evidence type="ECO:0000256" key="1">
    <source>
        <dbReference type="ARBA" id="ARBA00004123"/>
    </source>
</evidence>
<keyword evidence="14" id="KW-1185">Reference proteome</keyword>
<evidence type="ECO:0000256" key="4">
    <source>
        <dbReference type="ARBA" id="ARBA00022517"/>
    </source>
</evidence>
<keyword evidence="7" id="KW-0862">Zinc</keyword>
<dbReference type="AlphaFoldDB" id="A0A0J9XDW2"/>
<dbReference type="InterPro" id="IPR036236">
    <property type="entry name" value="Znf_C2H2_sf"/>
</dbReference>
<dbReference type="OrthoDB" id="24683at2759"/>
<sequence>MGRLSVMKFKTKRYTRDLDQILYTDMNSEKSIQKLEHQSYDETKPGLGQYYCIPCAKYFETLHAKSNHQRGKVHKRRLRQLKDIPYTPEEANAAAGHDVAKFFQKKEERKNMTEAPAAQEQMVKKNKLSLKEELEVANPVAPAESIADDAMQVEES</sequence>
<dbReference type="Pfam" id="PF12171">
    <property type="entry name" value="zf-C2H2_jaz"/>
    <property type="match status" value="1"/>
</dbReference>
<dbReference type="GO" id="GO:0042254">
    <property type="term" value="P:ribosome biogenesis"/>
    <property type="evidence" value="ECO:0007669"/>
    <property type="project" value="UniProtKB-KW"/>
</dbReference>
<proteinExistence type="inferred from homology"/>
<evidence type="ECO:0000256" key="2">
    <source>
        <dbReference type="ARBA" id="ARBA00004496"/>
    </source>
</evidence>
<keyword evidence="3" id="KW-0963">Cytoplasm</keyword>
<dbReference type="Gene3D" id="3.30.160.60">
    <property type="entry name" value="Classic Zinc Finger"/>
    <property type="match status" value="1"/>
</dbReference>
<dbReference type="STRING" id="1173061.A0A0J9XDW2"/>
<evidence type="ECO:0000256" key="5">
    <source>
        <dbReference type="ARBA" id="ARBA00022723"/>
    </source>
</evidence>
<organism evidence="13 14">
    <name type="scientific">Geotrichum candidum</name>
    <name type="common">Oospora lactis</name>
    <name type="synonym">Dipodascus geotrichum</name>
    <dbReference type="NCBI Taxonomy" id="1173061"/>
    <lineage>
        <taxon>Eukaryota</taxon>
        <taxon>Fungi</taxon>
        <taxon>Dikarya</taxon>
        <taxon>Ascomycota</taxon>
        <taxon>Saccharomycotina</taxon>
        <taxon>Dipodascomycetes</taxon>
        <taxon>Dipodascales</taxon>
        <taxon>Dipodascaceae</taxon>
        <taxon>Geotrichum</taxon>
    </lineage>
</organism>
<protein>
    <submittedName>
        <fullName evidence="13">Similar to Saccharomyces cerevisiae YLR074C BUD20 Protein involved in bud-site selection</fullName>
    </submittedName>
</protein>
<dbReference type="InterPro" id="IPR051879">
    <property type="entry name" value="C2H2-ZF_Maturation_Protein"/>
</dbReference>
<keyword evidence="6 10" id="KW-0863">Zinc-finger</keyword>
<dbReference type="PROSITE" id="PS00028">
    <property type="entry name" value="ZINC_FINGER_C2H2_1"/>
    <property type="match status" value="1"/>
</dbReference>
<evidence type="ECO:0000256" key="8">
    <source>
        <dbReference type="ARBA" id="ARBA00023242"/>
    </source>
</evidence>
<dbReference type="InterPro" id="IPR013087">
    <property type="entry name" value="Znf_C2H2_type"/>
</dbReference>
<evidence type="ECO:0000313" key="14">
    <source>
        <dbReference type="Proteomes" id="UP000242525"/>
    </source>
</evidence>
<name>A0A0J9XDW2_GEOCN</name>
<dbReference type="PANTHER" id="PTHR46095">
    <property type="entry name" value="ZINC FINGER PROTEIN 593"/>
    <property type="match status" value="1"/>
</dbReference>
<evidence type="ECO:0000256" key="11">
    <source>
        <dbReference type="SAM" id="MobiDB-lite"/>
    </source>
</evidence>
<evidence type="ECO:0000259" key="12">
    <source>
        <dbReference type="PROSITE" id="PS50157"/>
    </source>
</evidence>
<dbReference type="PANTHER" id="PTHR46095:SF1">
    <property type="entry name" value="ZINC FINGER PROTEIN 593"/>
    <property type="match status" value="1"/>
</dbReference>
<accession>A0A0J9XDW2</accession>
<feature type="region of interest" description="Disordered" evidence="11">
    <location>
        <begin position="105"/>
        <end position="156"/>
    </location>
</feature>
<dbReference type="SMART" id="SM00451">
    <property type="entry name" value="ZnF_U1"/>
    <property type="match status" value="1"/>
</dbReference>
<dbReference type="PROSITE" id="PS50157">
    <property type="entry name" value="ZINC_FINGER_C2H2_2"/>
    <property type="match status" value="1"/>
</dbReference>
<reference evidence="13" key="1">
    <citation type="submission" date="2014-03" db="EMBL/GenBank/DDBJ databases">
        <authorList>
            <person name="Casaregola S."/>
        </authorList>
    </citation>
    <scope>NUCLEOTIDE SEQUENCE [LARGE SCALE GENOMIC DNA]</scope>
    <source>
        <strain evidence="13">CLIB 918</strain>
    </source>
</reference>
<dbReference type="InterPro" id="IPR003604">
    <property type="entry name" value="Matrin/U1-like-C_Znf_C2H2"/>
</dbReference>
<keyword evidence="8" id="KW-0539">Nucleus</keyword>
<comment type="similarity">
    <text evidence="9">Belongs to the ZNF593/BUD20 C2H2-type zinc-finger protein family.</text>
</comment>
<evidence type="ECO:0000256" key="6">
    <source>
        <dbReference type="ARBA" id="ARBA00022771"/>
    </source>
</evidence>
<dbReference type="GO" id="GO:0043021">
    <property type="term" value="F:ribonucleoprotein complex binding"/>
    <property type="evidence" value="ECO:0007669"/>
    <property type="project" value="UniProtKB-ARBA"/>
</dbReference>
<dbReference type="GO" id="GO:0008270">
    <property type="term" value="F:zinc ion binding"/>
    <property type="evidence" value="ECO:0007669"/>
    <property type="project" value="UniProtKB-KW"/>
</dbReference>
<comment type="subcellular location">
    <subcellularLocation>
        <location evidence="2">Cytoplasm</location>
    </subcellularLocation>
    <subcellularLocation>
        <location evidence="1">Nucleus</location>
    </subcellularLocation>
</comment>
<dbReference type="SUPFAM" id="SSF57667">
    <property type="entry name" value="beta-beta-alpha zinc fingers"/>
    <property type="match status" value="1"/>
</dbReference>
<dbReference type="GO" id="GO:0003676">
    <property type="term" value="F:nucleic acid binding"/>
    <property type="evidence" value="ECO:0007669"/>
    <property type="project" value="InterPro"/>
</dbReference>
<keyword evidence="4" id="KW-0690">Ribosome biogenesis</keyword>
<evidence type="ECO:0000256" key="9">
    <source>
        <dbReference type="ARBA" id="ARBA00038064"/>
    </source>
</evidence>
<dbReference type="InterPro" id="IPR022755">
    <property type="entry name" value="Znf_C2H2_jaz"/>
</dbReference>
<dbReference type="GO" id="GO:0005737">
    <property type="term" value="C:cytoplasm"/>
    <property type="evidence" value="ECO:0007669"/>
    <property type="project" value="UniProtKB-SubCell"/>
</dbReference>
<evidence type="ECO:0000256" key="7">
    <source>
        <dbReference type="ARBA" id="ARBA00022833"/>
    </source>
</evidence>
<comment type="caution">
    <text evidence="13">The sequence shown here is derived from an EMBL/GenBank/DDBJ whole genome shotgun (WGS) entry which is preliminary data.</text>
</comment>
<evidence type="ECO:0000256" key="10">
    <source>
        <dbReference type="PROSITE-ProRule" id="PRU00042"/>
    </source>
</evidence>
<dbReference type="GO" id="GO:0005634">
    <property type="term" value="C:nucleus"/>
    <property type="evidence" value="ECO:0007669"/>
    <property type="project" value="UniProtKB-SubCell"/>
</dbReference>
<keyword evidence="5" id="KW-0479">Metal-binding</keyword>